<sequence length="805" mass="88415">MKPRTFFARNALALAIATIALPTVLAPVQAQAQSQQRFDIQAGALGEALNRFGQQAGILLSYPASLTDGRRSPGLQGQYGVDEGLVRLLAGTGLQAVRQANGGYAVALVEALSLDATQISSRALVGRAVTEGSGSYTSHAMQTATKLPLSIRETPQSVTVITRQRMDDQAMNNLDDVVQNTPGLTVAKSGPVRPGFYARGFEVDNIMYDGLPTSIIGGFTQDTIASADLAIYDRVEIVRGATGLMQGAGNPAAAINLVRKRPTEETRVKVTGSAGSWDRYRMEVDASSGLNRSGTLRGRIVTAYENNNSFQDVVGNERSVIYGTLEADLADSTTLTVGASMQNDNNTNGWGGIPVAADGGDLNLSRSTYLGNTWDYWDQNSTFAFAGLEHRFGNGWKVNLTANKIWARVNLLASKVYLRSGSYDQGVGDYSYVDDQSSYDFHASGPFQLFDRQHELVVGANYREEIFDGHGGGAYTHIGMDLDNWNTGVVPKPNVGETWLQKSDETQQGIYTTVRFSLVDSLKAIVGGRLDWYDYESASVWSEDQYKVTRQVTKYAGLIYDLNERHSLYVSYTDIFKPQNAFDSGNRLLKPIEGKNYEVGIKGEYFGGALNASAAVFRIDQENRSKELDDQSQCPGYADFITCYEAAGKVRSEGVDLELQGAITPNWQLAAGYTFTEAKYRKDADPENQGRLFSSHLPRHLFKMSTIYHLPGEWQRWRVGGALYRQNAIYSKGGNGTTAYHIEQDGYTLVDLSLGFMPTEKLDVQLNLNNAFDKKYYQTLSTSTSQALGLYGNPQNLMLTMKYDF</sequence>
<evidence type="ECO:0000256" key="4">
    <source>
        <dbReference type="ARBA" id="ARBA00022452"/>
    </source>
</evidence>
<name>A0A4Q9RAQ2_9GAMM</name>
<dbReference type="PROSITE" id="PS52016">
    <property type="entry name" value="TONB_DEPENDENT_REC_3"/>
    <property type="match status" value="1"/>
</dbReference>
<feature type="signal peptide" evidence="16">
    <location>
        <begin position="1"/>
        <end position="32"/>
    </location>
</feature>
<dbReference type="GO" id="GO:0009279">
    <property type="term" value="C:cell outer membrane"/>
    <property type="evidence" value="ECO:0007669"/>
    <property type="project" value="UniProtKB-SubCell"/>
</dbReference>
<evidence type="ECO:0000256" key="6">
    <source>
        <dbReference type="ARBA" id="ARBA00022692"/>
    </source>
</evidence>
<evidence type="ECO:0000256" key="14">
    <source>
        <dbReference type="PROSITE-ProRule" id="PRU01360"/>
    </source>
</evidence>
<dbReference type="InterPro" id="IPR037066">
    <property type="entry name" value="Plug_dom_sf"/>
</dbReference>
<keyword evidence="8" id="KW-0408">Iron</keyword>
<proteinExistence type="inferred from homology"/>
<evidence type="ECO:0000256" key="10">
    <source>
        <dbReference type="ARBA" id="ARBA00023077"/>
    </source>
</evidence>
<dbReference type="InterPro" id="IPR010105">
    <property type="entry name" value="TonB_sidphr_rcpt"/>
</dbReference>
<keyword evidence="6 14" id="KW-0812">Transmembrane</keyword>
<keyword evidence="11 14" id="KW-0472">Membrane</keyword>
<gene>
    <name evidence="18" type="ORF">DNJ96_08095</name>
</gene>
<dbReference type="InterPro" id="IPR036942">
    <property type="entry name" value="Beta-barrel_TonB_sf"/>
</dbReference>
<dbReference type="GO" id="GO:0015891">
    <property type="term" value="P:siderophore transport"/>
    <property type="evidence" value="ECO:0007669"/>
    <property type="project" value="InterPro"/>
</dbReference>
<dbReference type="Pfam" id="PF07715">
    <property type="entry name" value="Plug"/>
    <property type="match status" value="1"/>
</dbReference>
<evidence type="ECO:0000256" key="15">
    <source>
        <dbReference type="RuleBase" id="RU003357"/>
    </source>
</evidence>
<evidence type="ECO:0000256" key="8">
    <source>
        <dbReference type="ARBA" id="ARBA00023004"/>
    </source>
</evidence>
<evidence type="ECO:0000313" key="19">
    <source>
        <dbReference type="Proteomes" id="UP000292639"/>
    </source>
</evidence>
<evidence type="ECO:0000256" key="7">
    <source>
        <dbReference type="ARBA" id="ARBA00022729"/>
    </source>
</evidence>
<dbReference type="PANTHER" id="PTHR32552">
    <property type="entry name" value="FERRICHROME IRON RECEPTOR-RELATED"/>
    <property type="match status" value="1"/>
</dbReference>
<dbReference type="InterPro" id="IPR039426">
    <property type="entry name" value="TonB-dep_rcpt-like"/>
</dbReference>
<comment type="caution">
    <text evidence="18">The sequence shown here is derived from an EMBL/GenBank/DDBJ whole genome shotgun (WGS) entry which is preliminary data.</text>
</comment>
<dbReference type="InterPro" id="IPR012910">
    <property type="entry name" value="Plug_dom"/>
</dbReference>
<dbReference type="Pfam" id="PF07660">
    <property type="entry name" value="STN"/>
    <property type="match status" value="1"/>
</dbReference>
<comment type="subcellular location">
    <subcellularLocation>
        <location evidence="1 14">Cell outer membrane</location>
        <topology evidence="1 14">Multi-pass membrane protein</topology>
    </subcellularLocation>
</comment>
<dbReference type="Proteomes" id="UP000292639">
    <property type="component" value="Unassembled WGS sequence"/>
</dbReference>
<evidence type="ECO:0000313" key="18">
    <source>
        <dbReference type="EMBL" id="TBU97802.1"/>
    </source>
</evidence>
<dbReference type="RefSeq" id="WP_131183439.1">
    <property type="nucleotide sequence ID" value="NZ_QJUO01000004.1"/>
</dbReference>
<dbReference type="Gene3D" id="2.170.130.10">
    <property type="entry name" value="TonB-dependent receptor, plug domain"/>
    <property type="match status" value="1"/>
</dbReference>
<keyword evidence="19" id="KW-1185">Reference proteome</keyword>
<evidence type="ECO:0000256" key="1">
    <source>
        <dbReference type="ARBA" id="ARBA00004571"/>
    </source>
</evidence>
<reference evidence="18 19" key="1">
    <citation type="submission" date="2018-06" db="EMBL/GenBank/DDBJ databases">
        <title>Three novel Pseudomonas species isolated from symptomatic oak.</title>
        <authorList>
            <person name="Bueno-Gonzalez V."/>
            <person name="Brady C."/>
        </authorList>
    </citation>
    <scope>NUCLEOTIDE SEQUENCE [LARGE SCALE GENOMIC DNA]</scope>
    <source>
        <strain evidence="18 19">P17C</strain>
    </source>
</reference>
<evidence type="ECO:0000256" key="12">
    <source>
        <dbReference type="ARBA" id="ARBA00023170"/>
    </source>
</evidence>
<keyword evidence="13 14" id="KW-0998">Cell outer membrane</keyword>
<keyword evidence="4 14" id="KW-1134">Transmembrane beta strand</keyword>
<keyword evidence="10 15" id="KW-0798">TonB box</keyword>
<dbReference type="GO" id="GO:0038023">
    <property type="term" value="F:signaling receptor activity"/>
    <property type="evidence" value="ECO:0007669"/>
    <property type="project" value="InterPro"/>
</dbReference>
<dbReference type="FunFam" id="2.170.130.10:FF:000010">
    <property type="entry name" value="Ferripyoverdine receptor"/>
    <property type="match status" value="1"/>
</dbReference>
<evidence type="ECO:0000256" key="16">
    <source>
        <dbReference type="SAM" id="SignalP"/>
    </source>
</evidence>
<evidence type="ECO:0000256" key="2">
    <source>
        <dbReference type="ARBA" id="ARBA00009810"/>
    </source>
</evidence>
<dbReference type="CDD" id="cd01347">
    <property type="entry name" value="ligand_gated_channel"/>
    <property type="match status" value="1"/>
</dbReference>
<dbReference type="SUPFAM" id="SSF56935">
    <property type="entry name" value="Porins"/>
    <property type="match status" value="1"/>
</dbReference>
<evidence type="ECO:0000256" key="11">
    <source>
        <dbReference type="ARBA" id="ARBA00023136"/>
    </source>
</evidence>
<evidence type="ECO:0000259" key="17">
    <source>
        <dbReference type="SMART" id="SM00965"/>
    </source>
</evidence>
<accession>A0A4Q9RAQ2</accession>
<dbReference type="SMART" id="SM00965">
    <property type="entry name" value="STN"/>
    <property type="match status" value="1"/>
</dbReference>
<dbReference type="Gene3D" id="2.40.170.20">
    <property type="entry name" value="TonB-dependent receptor, beta-barrel domain"/>
    <property type="match status" value="1"/>
</dbReference>
<comment type="similarity">
    <text evidence="2 14 15">Belongs to the TonB-dependent receptor family.</text>
</comment>
<dbReference type="PANTHER" id="PTHR32552:SF74">
    <property type="entry name" value="HYDROXAMATE SIDEROPHORE RECEPTOR FHUE"/>
    <property type="match status" value="1"/>
</dbReference>
<dbReference type="EMBL" id="QJUP01000008">
    <property type="protein sequence ID" value="TBU97802.1"/>
    <property type="molecule type" value="Genomic_DNA"/>
</dbReference>
<dbReference type="GO" id="GO:0015344">
    <property type="term" value="F:siderophore uptake transmembrane transporter activity"/>
    <property type="evidence" value="ECO:0007669"/>
    <property type="project" value="TreeGrafter"/>
</dbReference>
<keyword evidence="3 14" id="KW-0813">Transport</keyword>
<dbReference type="Gene3D" id="3.55.50.30">
    <property type="match status" value="1"/>
</dbReference>
<dbReference type="AlphaFoldDB" id="A0A4Q9RAQ2"/>
<evidence type="ECO:0000256" key="5">
    <source>
        <dbReference type="ARBA" id="ARBA00022496"/>
    </source>
</evidence>
<dbReference type="InterPro" id="IPR000531">
    <property type="entry name" value="Beta-barrel_TonB"/>
</dbReference>
<dbReference type="InterPro" id="IPR011662">
    <property type="entry name" value="Secretin/TonB_short_N"/>
</dbReference>
<protein>
    <submittedName>
        <fullName evidence="18">TonB-dependent siderophore receptor</fullName>
    </submittedName>
</protein>
<feature type="chain" id="PRO_5020181726" evidence="16">
    <location>
        <begin position="33"/>
        <end position="805"/>
    </location>
</feature>
<evidence type="ECO:0000256" key="13">
    <source>
        <dbReference type="ARBA" id="ARBA00023237"/>
    </source>
</evidence>
<feature type="domain" description="Secretin/TonB short N-terminal" evidence="17">
    <location>
        <begin position="58"/>
        <end position="109"/>
    </location>
</feature>
<dbReference type="Pfam" id="PF00593">
    <property type="entry name" value="TonB_dep_Rec_b-barrel"/>
    <property type="match status" value="1"/>
</dbReference>
<keyword evidence="12 18" id="KW-0675">Receptor</keyword>
<keyword evidence="5" id="KW-0410">Iron transport</keyword>
<evidence type="ECO:0000256" key="3">
    <source>
        <dbReference type="ARBA" id="ARBA00022448"/>
    </source>
</evidence>
<keyword evidence="9" id="KW-0406">Ion transport</keyword>
<evidence type="ECO:0000256" key="9">
    <source>
        <dbReference type="ARBA" id="ARBA00023065"/>
    </source>
</evidence>
<organism evidence="18 19">
    <name type="scientific">Stutzerimonas kirkiae</name>
    <dbReference type="NCBI Taxonomy" id="2211392"/>
    <lineage>
        <taxon>Bacteria</taxon>
        <taxon>Pseudomonadati</taxon>
        <taxon>Pseudomonadota</taxon>
        <taxon>Gammaproteobacteria</taxon>
        <taxon>Pseudomonadales</taxon>
        <taxon>Pseudomonadaceae</taxon>
        <taxon>Stutzerimonas</taxon>
    </lineage>
</organism>
<dbReference type="NCBIfam" id="TIGR01783">
    <property type="entry name" value="TonB-siderophor"/>
    <property type="match status" value="1"/>
</dbReference>
<keyword evidence="7 16" id="KW-0732">Signal</keyword>